<reference evidence="7" key="1">
    <citation type="journal article" date="2019" name="Int. J. Syst. Evol. Microbiol.">
        <title>The Global Catalogue of Microorganisms (GCM) 10K type strain sequencing project: providing services to taxonomists for standard genome sequencing and annotation.</title>
        <authorList>
            <consortium name="The Broad Institute Genomics Platform"/>
            <consortium name="The Broad Institute Genome Sequencing Center for Infectious Disease"/>
            <person name="Wu L."/>
            <person name="Ma J."/>
        </authorList>
    </citation>
    <scope>NUCLEOTIDE SEQUENCE [LARGE SCALE GENOMIC DNA]</scope>
    <source>
        <strain evidence="7">JCM 17906</strain>
    </source>
</reference>
<evidence type="ECO:0000313" key="7">
    <source>
        <dbReference type="Proteomes" id="UP001501598"/>
    </source>
</evidence>
<dbReference type="Pfam" id="PF13579">
    <property type="entry name" value="Glyco_trans_4_4"/>
    <property type="match status" value="1"/>
</dbReference>
<evidence type="ECO:0000256" key="2">
    <source>
        <dbReference type="ARBA" id="ARBA00022676"/>
    </source>
</evidence>
<dbReference type="Proteomes" id="UP001501598">
    <property type="component" value="Unassembled WGS sequence"/>
</dbReference>
<feature type="domain" description="Glycosyl transferase family 1" evidence="4">
    <location>
        <begin position="177"/>
        <end position="332"/>
    </location>
</feature>
<name>A0ABP8S224_9PSEU</name>
<comment type="caution">
    <text evidence="6">The sequence shown here is derived from an EMBL/GenBank/DDBJ whole genome shotgun (WGS) entry which is preliminary data.</text>
</comment>
<keyword evidence="3" id="KW-0808">Transferase</keyword>
<dbReference type="Gene3D" id="3.40.50.2000">
    <property type="entry name" value="Glycogen Phosphorylase B"/>
    <property type="match status" value="2"/>
</dbReference>
<evidence type="ECO:0000259" key="4">
    <source>
        <dbReference type="Pfam" id="PF00534"/>
    </source>
</evidence>
<dbReference type="RefSeq" id="WP_345425969.1">
    <property type="nucleotide sequence ID" value="NZ_BAABGT010000099.1"/>
</dbReference>
<evidence type="ECO:0000256" key="3">
    <source>
        <dbReference type="ARBA" id="ARBA00022679"/>
    </source>
</evidence>
<evidence type="ECO:0000259" key="5">
    <source>
        <dbReference type="Pfam" id="PF13579"/>
    </source>
</evidence>
<proteinExistence type="inferred from homology"/>
<organism evidence="6 7">
    <name type="scientific">Pseudonocardia xishanensis</name>
    <dbReference type="NCBI Taxonomy" id="630995"/>
    <lineage>
        <taxon>Bacteria</taxon>
        <taxon>Bacillati</taxon>
        <taxon>Actinomycetota</taxon>
        <taxon>Actinomycetes</taxon>
        <taxon>Pseudonocardiales</taxon>
        <taxon>Pseudonocardiaceae</taxon>
        <taxon>Pseudonocardia</taxon>
    </lineage>
</organism>
<sequence>MAESRMSVLMAGPDPAGQGGMETAAELFLRHSGADVHYVSTYRAAGPVGRLRRWAAAWVEVLVALVSRRPDVVHVHLSERSSIFRDGAVLAFARVARVPSVLHCHGAEFEPSFLALPGPLRRLARGMLGTASAVLVLGDRWTRRYSELLDLPAQRFTMLYNPVELPTRPSVRARRGGTVRVLFLGRLGARKGVYDVVKACAALPEEIRARLELRIGGDGEVDAVRDLCRSELGTRATVLGWLDPAGKEKELAAADVFVLPSQDEGLPMALLEAMAWGLVPVVSTAGAMGEVVRDGENGLIVPAGDVDGIEAALRRVVGDDALRAELASAARRDAASFAVGPYMDSVRALWTAVAR</sequence>
<keyword evidence="2" id="KW-0328">Glycosyltransferase</keyword>
<dbReference type="CDD" id="cd03801">
    <property type="entry name" value="GT4_PimA-like"/>
    <property type="match status" value="1"/>
</dbReference>
<feature type="domain" description="Glycosyltransferase subfamily 4-like N-terminal" evidence="5">
    <location>
        <begin position="10"/>
        <end position="161"/>
    </location>
</feature>
<gene>
    <name evidence="6" type="ORF">GCM10023175_59690</name>
</gene>
<protein>
    <submittedName>
        <fullName evidence="6">Glycosyltransferase family 4 protein</fullName>
    </submittedName>
</protein>
<comment type="similarity">
    <text evidence="1">Belongs to the glycosyltransferase group 1 family. Glycosyltransferase 4 subfamily.</text>
</comment>
<dbReference type="SUPFAM" id="SSF53756">
    <property type="entry name" value="UDP-Glycosyltransferase/glycogen phosphorylase"/>
    <property type="match status" value="1"/>
</dbReference>
<dbReference type="EMBL" id="BAABGT010000099">
    <property type="protein sequence ID" value="GAA4556759.1"/>
    <property type="molecule type" value="Genomic_DNA"/>
</dbReference>
<evidence type="ECO:0000256" key="1">
    <source>
        <dbReference type="ARBA" id="ARBA00009481"/>
    </source>
</evidence>
<dbReference type="PANTHER" id="PTHR12526">
    <property type="entry name" value="GLYCOSYLTRANSFERASE"/>
    <property type="match status" value="1"/>
</dbReference>
<dbReference type="InterPro" id="IPR001296">
    <property type="entry name" value="Glyco_trans_1"/>
</dbReference>
<dbReference type="PANTHER" id="PTHR12526:SF640">
    <property type="entry name" value="COLANIC ACID BIOSYNTHESIS GLYCOSYLTRANSFERASE WCAL-RELATED"/>
    <property type="match status" value="1"/>
</dbReference>
<keyword evidence="7" id="KW-1185">Reference proteome</keyword>
<dbReference type="InterPro" id="IPR028098">
    <property type="entry name" value="Glyco_trans_4-like_N"/>
</dbReference>
<accession>A0ABP8S224</accession>
<dbReference type="Pfam" id="PF00534">
    <property type="entry name" value="Glycos_transf_1"/>
    <property type="match status" value="1"/>
</dbReference>
<evidence type="ECO:0000313" key="6">
    <source>
        <dbReference type="EMBL" id="GAA4556759.1"/>
    </source>
</evidence>